<name>A0A4Q2UTQ9_FUSOX</name>
<dbReference type="AlphaFoldDB" id="A0A4Q2UTQ9"/>
<evidence type="ECO:0000313" key="3">
    <source>
        <dbReference type="Proteomes" id="UP000290540"/>
    </source>
</evidence>
<proteinExistence type="predicted"/>
<evidence type="ECO:0000313" key="2">
    <source>
        <dbReference type="EMBL" id="RYC76890.1"/>
    </source>
</evidence>
<comment type="caution">
    <text evidence="2">The sequence shown here is derived from an EMBL/GenBank/DDBJ whole genome shotgun (WGS) entry which is preliminary data.</text>
</comment>
<organism evidence="2 3">
    <name type="scientific">Fusarium oxysporum f. sp. narcissi</name>
    <dbReference type="NCBI Taxonomy" id="451672"/>
    <lineage>
        <taxon>Eukaryota</taxon>
        <taxon>Fungi</taxon>
        <taxon>Dikarya</taxon>
        <taxon>Ascomycota</taxon>
        <taxon>Pezizomycotina</taxon>
        <taxon>Sordariomycetes</taxon>
        <taxon>Hypocreomycetidae</taxon>
        <taxon>Hypocreales</taxon>
        <taxon>Nectriaceae</taxon>
        <taxon>Fusarium</taxon>
        <taxon>Fusarium oxysporum species complex</taxon>
    </lineage>
</organism>
<feature type="region of interest" description="Disordered" evidence="1">
    <location>
        <begin position="1"/>
        <end position="45"/>
    </location>
</feature>
<gene>
    <name evidence="2" type="ORF">BFJ63_vAg20235</name>
</gene>
<dbReference type="EMBL" id="MQTW01003325">
    <property type="protein sequence ID" value="RYC76890.1"/>
    <property type="molecule type" value="Genomic_DNA"/>
</dbReference>
<feature type="compositionally biased region" description="Low complexity" evidence="1">
    <location>
        <begin position="1"/>
        <end position="24"/>
    </location>
</feature>
<evidence type="ECO:0000256" key="1">
    <source>
        <dbReference type="SAM" id="MobiDB-lite"/>
    </source>
</evidence>
<dbReference type="Proteomes" id="UP000290540">
    <property type="component" value="Unassembled WGS sequence"/>
</dbReference>
<reference evidence="2 3" key="1">
    <citation type="submission" date="2016-12" db="EMBL/GenBank/DDBJ databases">
        <title>Draft genome sequence of Fusarium oxysporum causing rot on Narcissus.</title>
        <authorList>
            <person name="Armitage A.D."/>
            <person name="Taylor A."/>
            <person name="Clarkson J.P."/>
            <person name="Harrison R.J."/>
            <person name="Jackson A.C."/>
        </authorList>
    </citation>
    <scope>NUCLEOTIDE SEQUENCE [LARGE SCALE GENOMIC DNA]</scope>
    <source>
        <strain evidence="2 3">N139</strain>
    </source>
</reference>
<accession>A0A4Q2UTQ9</accession>
<protein>
    <submittedName>
        <fullName evidence="2">Uncharacterized protein</fullName>
    </submittedName>
</protein>
<feature type="non-terminal residue" evidence="2">
    <location>
        <position position="1"/>
    </location>
</feature>
<sequence>GAASGPAGRAAPAASTARRLSSTPGARGPRDRGQHHRGGVRAAPGRNAAVLRPCGDPAHHALLPAAIAPPKTPVTQPRPRAGFLISGPAMNTNQFSTFNGVPVFRTPYAVTVHVSWELRRHPIAKRRRRWAAVRVESRSPACFRTPQGLFMHPAVFARLREHFGAYTLP</sequence>